<gene>
    <name evidence="1" type="primary">PRM10_1</name>
    <name evidence="1" type="ORF">DSO57_1001687</name>
</gene>
<reference evidence="1" key="1">
    <citation type="submission" date="2022-04" db="EMBL/GenBank/DDBJ databases">
        <title>Genome of the entomopathogenic fungus Entomophthora muscae.</title>
        <authorList>
            <person name="Elya C."/>
            <person name="Lovett B.R."/>
            <person name="Lee E."/>
            <person name="Macias A.M."/>
            <person name="Hajek A.E."/>
            <person name="De Bivort B.L."/>
            <person name="Kasson M.T."/>
            <person name="De Fine Licht H.H."/>
            <person name="Stajich J.E."/>
        </authorList>
    </citation>
    <scope>NUCLEOTIDE SEQUENCE</scope>
    <source>
        <strain evidence="1">Berkeley</strain>
    </source>
</reference>
<dbReference type="EMBL" id="QTSX02002133">
    <property type="protein sequence ID" value="KAJ9078937.1"/>
    <property type="molecule type" value="Genomic_DNA"/>
</dbReference>
<comment type="caution">
    <text evidence="1">The sequence shown here is derived from an EMBL/GenBank/DDBJ whole genome shotgun (WGS) entry which is preliminary data.</text>
</comment>
<protein>
    <submittedName>
        <fullName evidence="1">Pheromone-regulated protein prm10</fullName>
    </submittedName>
</protein>
<organism evidence="1 2">
    <name type="scientific">Entomophthora muscae</name>
    <dbReference type="NCBI Taxonomy" id="34485"/>
    <lineage>
        <taxon>Eukaryota</taxon>
        <taxon>Fungi</taxon>
        <taxon>Fungi incertae sedis</taxon>
        <taxon>Zoopagomycota</taxon>
        <taxon>Entomophthoromycotina</taxon>
        <taxon>Entomophthoromycetes</taxon>
        <taxon>Entomophthorales</taxon>
        <taxon>Entomophthoraceae</taxon>
        <taxon>Entomophthora</taxon>
    </lineage>
</organism>
<accession>A0ACC2TWF6</accession>
<sequence length="437" mass="47059">MELQPKHHIVEVEADSPGKRRGLLERWISRTEKVGPLEAIRGVVDAEDERDFVLTMISCLARFGAPTYEIEELVQLVSQEVQCIVLPGAAVVSFTNKRTHTSYTQLLDLAQGLELGKLAMTQEVVRRVRRGELSAGDAAVRQRDLTRTPPLVGVFGMIILFSLCGGLACVVQHGGGWTSGGLAAIQGLIIGLMYWASFAIPTLRSVFEVASMVAIGCISALLHKSTCFTSVMISSPLLLLPGLSATIALCELLRKSLIAGAVRLFYSLVFTMLMGLGACLGVRLSQVNDAEILAECQKEIDFLPGMGLALILSGLYSLFLMCDVRRQMPLSTLLGLLAFVVHRLLSLTQLSGEVRSFIITFMLALIANITAKLFKLPAGSLPLLLPSLLVLGPGLVGVSGAFRIFLANPVTSSHLILDMLTQATSTAISIQFANLLI</sequence>
<proteinExistence type="predicted"/>
<evidence type="ECO:0000313" key="2">
    <source>
        <dbReference type="Proteomes" id="UP001165960"/>
    </source>
</evidence>
<keyword evidence="2" id="KW-1185">Reference proteome</keyword>
<name>A0ACC2TWF6_9FUNG</name>
<dbReference type="Proteomes" id="UP001165960">
    <property type="component" value="Unassembled WGS sequence"/>
</dbReference>
<evidence type="ECO:0000313" key="1">
    <source>
        <dbReference type="EMBL" id="KAJ9078937.1"/>
    </source>
</evidence>